<feature type="region of interest" description="Disordered" evidence="1">
    <location>
        <begin position="1"/>
        <end position="219"/>
    </location>
</feature>
<accession>A0A0N1HKU8</accession>
<keyword evidence="3" id="KW-1185">Reference proteome</keyword>
<dbReference type="EMBL" id="LFJN01000046">
    <property type="protein sequence ID" value="KPI34987.1"/>
    <property type="molecule type" value="Genomic_DNA"/>
</dbReference>
<dbReference type="AlphaFoldDB" id="A0A0N1HKU8"/>
<protein>
    <submittedName>
        <fullName evidence="2">Uncharacterized protein</fullName>
    </submittedName>
</protein>
<dbReference type="RefSeq" id="XP_017994950.1">
    <property type="nucleotide sequence ID" value="XM_018140828.1"/>
</dbReference>
<dbReference type="Proteomes" id="UP000038010">
    <property type="component" value="Unassembled WGS sequence"/>
</dbReference>
<evidence type="ECO:0000256" key="1">
    <source>
        <dbReference type="SAM" id="MobiDB-lite"/>
    </source>
</evidence>
<evidence type="ECO:0000313" key="3">
    <source>
        <dbReference type="Proteomes" id="UP000038010"/>
    </source>
</evidence>
<comment type="caution">
    <text evidence="2">The sequence shown here is derived from an EMBL/GenBank/DDBJ whole genome shotgun (WGS) entry which is preliminary data.</text>
</comment>
<dbReference type="STRING" id="1664694.A0A0N1HKU8"/>
<gene>
    <name evidence="2" type="ORF">AB675_11939</name>
</gene>
<feature type="compositionally biased region" description="Basic and acidic residues" evidence="1">
    <location>
        <begin position="195"/>
        <end position="210"/>
    </location>
</feature>
<organism evidence="2 3">
    <name type="scientific">Cyphellophora attinorum</name>
    <dbReference type="NCBI Taxonomy" id="1664694"/>
    <lineage>
        <taxon>Eukaryota</taxon>
        <taxon>Fungi</taxon>
        <taxon>Dikarya</taxon>
        <taxon>Ascomycota</taxon>
        <taxon>Pezizomycotina</taxon>
        <taxon>Eurotiomycetes</taxon>
        <taxon>Chaetothyriomycetidae</taxon>
        <taxon>Chaetothyriales</taxon>
        <taxon>Cyphellophoraceae</taxon>
        <taxon>Cyphellophora</taxon>
    </lineage>
</organism>
<dbReference type="VEuPathDB" id="FungiDB:AB675_11939"/>
<proteinExistence type="predicted"/>
<evidence type="ECO:0000313" key="2">
    <source>
        <dbReference type="EMBL" id="KPI34987.1"/>
    </source>
</evidence>
<reference evidence="2 3" key="1">
    <citation type="submission" date="2015-06" db="EMBL/GenBank/DDBJ databases">
        <title>Draft genome of the ant-associated black yeast Phialophora attae CBS 131958.</title>
        <authorList>
            <person name="Moreno L.F."/>
            <person name="Stielow B.J."/>
            <person name="de Hoog S."/>
            <person name="Vicente V.A."/>
            <person name="Weiss V.A."/>
            <person name="de Vries M."/>
            <person name="Cruz L.M."/>
            <person name="Souza E.M."/>
        </authorList>
    </citation>
    <scope>NUCLEOTIDE SEQUENCE [LARGE SCALE GENOMIC DNA]</scope>
    <source>
        <strain evidence="2 3">CBS 131958</strain>
    </source>
</reference>
<name>A0A0N1HKU8_9EURO</name>
<dbReference type="GeneID" id="28732709"/>
<sequence>MSRSDTPGVMAQPKVMSSRLMNLKFMQRASGGTPTNSTPNSAPPHKRRRTELGSGLSTPSRSMSTHSLNTTESQNGQLSQTPTNPGAETAWVLKSTTTHMNDHTESDSSDEDEIWSSKAPVGRQTFGSFKKRKAVPVSAKRKRDDADADLSSASEEGEATDDELPPDHHSRVMGHAAKKAIGPKQNDTASPLRAFAEKQDRKKKQREMDAKRKKMRRTM</sequence>
<feature type="compositionally biased region" description="Acidic residues" evidence="1">
    <location>
        <begin position="155"/>
        <end position="164"/>
    </location>
</feature>
<feature type="compositionally biased region" description="Polar residues" evidence="1">
    <location>
        <begin position="55"/>
        <end position="86"/>
    </location>
</feature>
<dbReference type="OrthoDB" id="427960at2759"/>